<evidence type="ECO:0000259" key="7">
    <source>
        <dbReference type="Pfam" id="PF00248"/>
    </source>
</evidence>
<comment type="similarity">
    <text evidence="1">Belongs to the aldo/keto reductase family.</text>
</comment>
<dbReference type="FunFam" id="3.20.20.100:FF:000015">
    <property type="entry name" value="Oxidoreductase, aldo/keto reductase family"/>
    <property type="match status" value="1"/>
</dbReference>
<proteinExistence type="inferred from homology"/>
<evidence type="ECO:0000313" key="8">
    <source>
        <dbReference type="EMBL" id="PNZ69314.1"/>
    </source>
</evidence>
<dbReference type="InterPro" id="IPR036812">
    <property type="entry name" value="NAD(P)_OxRdtase_dom_sf"/>
</dbReference>
<feature type="active site" description="Proton donor" evidence="4">
    <location>
        <position position="49"/>
    </location>
</feature>
<gene>
    <name evidence="8" type="ORF">CD158_00930</name>
</gene>
<dbReference type="SUPFAM" id="SSF51430">
    <property type="entry name" value="NAD(P)-linked oxidoreductase"/>
    <property type="match status" value="1"/>
</dbReference>
<evidence type="ECO:0000256" key="6">
    <source>
        <dbReference type="PIRSR" id="PIRSR000097-3"/>
    </source>
</evidence>
<dbReference type="Proteomes" id="UP000242470">
    <property type="component" value="Unassembled WGS sequence"/>
</dbReference>
<dbReference type="PROSITE" id="PS00798">
    <property type="entry name" value="ALDOKETO_REDUCTASE_1"/>
    <property type="match status" value="1"/>
</dbReference>
<keyword evidence="2" id="KW-0521">NADP</keyword>
<reference evidence="8 9" key="1">
    <citation type="submission" date="2017-08" db="EMBL/GenBank/DDBJ databases">
        <title>Draft genome sequences of 64 type strains of genus Staph aureus.</title>
        <authorList>
            <person name="Cole K."/>
            <person name="Golubchik T."/>
            <person name="Russell J."/>
            <person name="Foster D."/>
            <person name="Llewelyn M."/>
            <person name="Wilson D."/>
            <person name="Crook D."/>
            <person name="Paul J."/>
        </authorList>
    </citation>
    <scope>NUCLEOTIDE SEQUENCE [LARGE SCALE GENOMIC DNA]</scope>
    <source>
        <strain evidence="8 9">NCTC 12101</strain>
    </source>
</reference>
<evidence type="ECO:0000256" key="3">
    <source>
        <dbReference type="ARBA" id="ARBA00023002"/>
    </source>
</evidence>
<evidence type="ECO:0000313" key="9">
    <source>
        <dbReference type="Proteomes" id="UP000242470"/>
    </source>
</evidence>
<dbReference type="GO" id="GO:0016616">
    <property type="term" value="F:oxidoreductase activity, acting on the CH-OH group of donors, NAD or NADP as acceptor"/>
    <property type="evidence" value="ECO:0007669"/>
    <property type="project" value="UniProtKB-ARBA"/>
</dbReference>
<dbReference type="RefSeq" id="WP_103170774.1">
    <property type="nucleotide sequence ID" value="NZ_AP024589.1"/>
</dbReference>
<dbReference type="InterPro" id="IPR023210">
    <property type="entry name" value="NADP_OxRdtase_dom"/>
</dbReference>
<comment type="caution">
    <text evidence="8">The sequence shown here is derived from an EMBL/GenBank/DDBJ whole genome shotgun (WGS) entry which is preliminary data.</text>
</comment>
<dbReference type="EMBL" id="PPQW01000004">
    <property type="protein sequence ID" value="PNZ69314.1"/>
    <property type="molecule type" value="Genomic_DNA"/>
</dbReference>
<evidence type="ECO:0000256" key="1">
    <source>
        <dbReference type="ARBA" id="ARBA00007905"/>
    </source>
</evidence>
<dbReference type="PANTHER" id="PTHR43827">
    <property type="entry name" value="2,5-DIKETO-D-GLUCONIC ACID REDUCTASE"/>
    <property type="match status" value="1"/>
</dbReference>
<dbReference type="PROSITE" id="PS00062">
    <property type="entry name" value="ALDOKETO_REDUCTASE_2"/>
    <property type="match status" value="1"/>
</dbReference>
<dbReference type="PRINTS" id="PR00069">
    <property type="entry name" value="ALDKETRDTASE"/>
</dbReference>
<accession>A0AAP8PQP2</accession>
<dbReference type="CDD" id="cd19071">
    <property type="entry name" value="AKR_AKR1-5-like"/>
    <property type="match status" value="1"/>
</dbReference>
<evidence type="ECO:0000256" key="4">
    <source>
        <dbReference type="PIRSR" id="PIRSR000097-1"/>
    </source>
</evidence>
<dbReference type="InterPro" id="IPR018170">
    <property type="entry name" value="Aldo/ket_reductase_CS"/>
</dbReference>
<sequence>MNQVTFYNGNVMPKLGFGTYRIEDETKCKEAVQHAIEVGYRSIDTAMVYENEQAVGEGIRAGLESTGLTRSDLFITSKLWLDDYGSDNVEAAYKTSLKKLGLDYLDLYLMHWPGTNEALMVDTWRGMEALYRDNKVKNIGVSNFNVSHLEALFAQVSIKPVINQIEFHPYFLQKELNMYLDVQNILMESWSPLLNGDLLQDATVKSIADEIDRSPAQVIIRWNLQHDVVVIPKSQTPARIEENINVFDFELTEDQMAALDQLNEDKRTGPDPDHYHRSIK</sequence>
<feature type="domain" description="NADP-dependent oxidoreductase" evidence="7">
    <location>
        <begin position="14"/>
        <end position="264"/>
    </location>
</feature>
<dbReference type="Gene3D" id="3.20.20.100">
    <property type="entry name" value="NADP-dependent oxidoreductase domain"/>
    <property type="match status" value="1"/>
</dbReference>
<dbReference type="PANTHER" id="PTHR43827:SF3">
    <property type="entry name" value="NADP-DEPENDENT OXIDOREDUCTASE DOMAIN-CONTAINING PROTEIN"/>
    <property type="match status" value="1"/>
</dbReference>
<dbReference type="Pfam" id="PF00248">
    <property type="entry name" value="Aldo_ket_red"/>
    <property type="match status" value="1"/>
</dbReference>
<feature type="site" description="Lowers pKa of active site Tyr" evidence="6">
    <location>
        <position position="78"/>
    </location>
</feature>
<name>A0AAP8PQP2_9STAP</name>
<dbReference type="InterPro" id="IPR020471">
    <property type="entry name" value="AKR"/>
</dbReference>
<dbReference type="GeneID" id="64981940"/>
<evidence type="ECO:0000256" key="5">
    <source>
        <dbReference type="PIRSR" id="PIRSR000097-2"/>
    </source>
</evidence>
<evidence type="ECO:0000256" key="2">
    <source>
        <dbReference type="ARBA" id="ARBA00022857"/>
    </source>
</evidence>
<feature type="binding site" evidence="5">
    <location>
        <position position="111"/>
    </location>
    <ligand>
        <name>substrate</name>
    </ligand>
</feature>
<keyword evidence="3" id="KW-0560">Oxidoreductase</keyword>
<dbReference type="AlphaFoldDB" id="A0AAP8PQP2"/>
<protein>
    <submittedName>
        <fullName evidence="8">Aldo/keto reductase</fullName>
    </submittedName>
</protein>
<organism evidence="8 9">
    <name type="scientific">Staphylococcus auricularis</name>
    <dbReference type="NCBI Taxonomy" id="29379"/>
    <lineage>
        <taxon>Bacteria</taxon>
        <taxon>Bacillati</taxon>
        <taxon>Bacillota</taxon>
        <taxon>Bacilli</taxon>
        <taxon>Bacillales</taxon>
        <taxon>Staphylococcaceae</taxon>
        <taxon>Staphylococcus</taxon>
    </lineage>
</organism>
<dbReference type="PIRSF" id="PIRSF000097">
    <property type="entry name" value="AKR"/>
    <property type="match status" value="1"/>
</dbReference>